<sequence length="59" mass="6515">MASNSNAYKQRYLGKFALEKILTMMRHSIAVKIAKNGGKTGGISAVVSVRIATWPFWSK</sequence>
<comment type="caution">
    <text evidence="1">The sequence shown here is derived from an EMBL/GenBank/DDBJ whole genome shotgun (WGS) entry which is preliminary data.</text>
</comment>
<dbReference type="AlphaFoldDB" id="R9LC25"/>
<name>R9LC25_9BACL</name>
<dbReference type="HOGENOM" id="CLU_2956176_0_0_9"/>
<evidence type="ECO:0000313" key="2">
    <source>
        <dbReference type="Proteomes" id="UP000019598"/>
    </source>
</evidence>
<dbReference type="Proteomes" id="UP000019598">
    <property type="component" value="Unassembled WGS sequence"/>
</dbReference>
<accession>R9LC25</accession>
<organism evidence="1 2">
    <name type="scientific">Paenibacillus barengoltzii G22</name>
    <dbReference type="NCBI Taxonomy" id="1235795"/>
    <lineage>
        <taxon>Bacteria</taxon>
        <taxon>Bacillati</taxon>
        <taxon>Bacillota</taxon>
        <taxon>Bacilli</taxon>
        <taxon>Bacillales</taxon>
        <taxon>Paenibacillaceae</taxon>
        <taxon>Paenibacillus</taxon>
    </lineage>
</organism>
<gene>
    <name evidence="1" type="ORF">C812_02331</name>
</gene>
<reference evidence="1 2" key="1">
    <citation type="submission" date="2013-04" db="EMBL/GenBank/DDBJ databases">
        <title>The Genome Sequence of Paenibacillus barengoltzii G22.</title>
        <authorList>
            <consortium name="The Broad Institute Genomics Platform"/>
            <consortium name="The Broad Institute Genome Sequencing Center for Infectious Disease"/>
            <person name="Earl A."/>
            <person name="Xavier R."/>
            <person name="Elson C."/>
            <person name="Duck W."/>
            <person name="Walker B."/>
            <person name="Young S."/>
            <person name="Zeng Q."/>
            <person name="Gargeya S."/>
            <person name="Fitzgerald M."/>
            <person name="Haas B."/>
            <person name="Abouelleil A."/>
            <person name="Allen A.W."/>
            <person name="Alvarado L."/>
            <person name="Arachchi H.M."/>
            <person name="Berlin A.M."/>
            <person name="Chapman S.B."/>
            <person name="Gainer-Dewar J."/>
            <person name="Goldberg J."/>
            <person name="Griggs A."/>
            <person name="Gujja S."/>
            <person name="Hansen M."/>
            <person name="Howarth C."/>
            <person name="Imamovic A."/>
            <person name="Ireland A."/>
            <person name="Larimer J."/>
            <person name="McCowan C."/>
            <person name="Murphy C."/>
            <person name="Pearson M."/>
            <person name="Poon T.W."/>
            <person name="Priest M."/>
            <person name="Roberts A."/>
            <person name="Saif S."/>
            <person name="Shea T."/>
            <person name="Sisk P."/>
            <person name="Sykes S."/>
            <person name="Wortman J."/>
            <person name="Nusbaum C."/>
            <person name="Birren B."/>
        </authorList>
    </citation>
    <scope>NUCLEOTIDE SEQUENCE [LARGE SCALE GENOMIC DNA]</scope>
    <source>
        <strain evidence="1 2">G22</strain>
    </source>
</reference>
<dbReference type="EMBL" id="ASSZ01000020">
    <property type="protein sequence ID" value="EOS56265.1"/>
    <property type="molecule type" value="Genomic_DNA"/>
</dbReference>
<proteinExistence type="predicted"/>
<protein>
    <submittedName>
        <fullName evidence="1">Uncharacterized protein</fullName>
    </submittedName>
</protein>
<evidence type="ECO:0000313" key="1">
    <source>
        <dbReference type="EMBL" id="EOS56265.1"/>
    </source>
</evidence>